<accession>A0AAE1P208</accession>
<proteinExistence type="predicted"/>
<sequence>MEMRWGQQGDDESHCTNFTSTTSWHQLATSQHSTPPTLHSTNSPLHQLSTPPTLHLNSPLHQFSTPPTLLTTDSEPINFITHQQSSSSTSHLLTFSSVLPVSEAAGRARHNCTRK</sequence>
<evidence type="ECO:0000256" key="1">
    <source>
        <dbReference type="SAM" id="MobiDB-lite"/>
    </source>
</evidence>
<protein>
    <submittedName>
        <fullName evidence="2">Uncharacterized protein</fullName>
    </submittedName>
</protein>
<keyword evidence="3" id="KW-1185">Reference proteome</keyword>
<dbReference type="EMBL" id="JAWZYT010003283">
    <property type="protein sequence ID" value="KAK4299216.1"/>
    <property type="molecule type" value="Genomic_DNA"/>
</dbReference>
<evidence type="ECO:0000313" key="3">
    <source>
        <dbReference type="Proteomes" id="UP001292094"/>
    </source>
</evidence>
<evidence type="ECO:0000313" key="2">
    <source>
        <dbReference type="EMBL" id="KAK4299216.1"/>
    </source>
</evidence>
<name>A0AAE1P208_9EUCA</name>
<reference evidence="2" key="1">
    <citation type="submission" date="2023-11" db="EMBL/GenBank/DDBJ databases">
        <title>Genome assemblies of two species of porcelain crab, Petrolisthes cinctipes and Petrolisthes manimaculis (Anomura: Porcellanidae).</title>
        <authorList>
            <person name="Angst P."/>
        </authorList>
    </citation>
    <scope>NUCLEOTIDE SEQUENCE</scope>
    <source>
        <strain evidence="2">PB745_02</strain>
        <tissue evidence="2">Gill</tissue>
    </source>
</reference>
<feature type="region of interest" description="Disordered" evidence="1">
    <location>
        <begin position="25"/>
        <end position="69"/>
    </location>
</feature>
<gene>
    <name evidence="2" type="ORF">Pmani_028491</name>
</gene>
<organism evidence="2 3">
    <name type="scientific">Petrolisthes manimaculis</name>
    <dbReference type="NCBI Taxonomy" id="1843537"/>
    <lineage>
        <taxon>Eukaryota</taxon>
        <taxon>Metazoa</taxon>
        <taxon>Ecdysozoa</taxon>
        <taxon>Arthropoda</taxon>
        <taxon>Crustacea</taxon>
        <taxon>Multicrustacea</taxon>
        <taxon>Malacostraca</taxon>
        <taxon>Eumalacostraca</taxon>
        <taxon>Eucarida</taxon>
        <taxon>Decapoda</taxon>
        <taxon>Pleocyemata</taxon>
        <taxon>Anomura</taxon>
        <taxon>Galatheoidea</taxon>
        <taxon>Porcellanidae</taxon>
        <taxon>Petrolisthes</taxon>
    </lineage>
</organism>
<dbReference type="Proteomes" id="UP001292094">
    <property type="component" value="Unassembled WGS sequence"/>
</dbReference>
<dbReference type="AlphaFoldDB" id="A0AAE1P208"/>
<comment type="caution">
    <text evidence="2">The sequence shown here is derived from an EMBL/GenBank/DDBJ whole genome shotgun (WGS) entry which is preliminary data.</text>
</comment>